<dbReference type="PANTHER" id="PTHR44757:SF2">
    <property type="entry name" value="BIOFILM ARCHITECTURE MAINTENANCE PROTEIN MBAA"/>
    <property type="match status" value="1"/>
</dbReference>
<keyword evidence="9" id="KW-1185">Reference proteome</keyword>
<reference evidence="8 9" key="1">
    <citation type="submission" date="2020-08" db="EMBL/GenBank/DDBJ databases">
        <title>Genomic Encyclopedia of Type Strains, Phase IV (KMG-IV): sequencing the most valuable type-strain genomes for metagenomic binning, comparative biology and taxonomic classification.</title>
        <authorList>
            <person name="Goeker M."/>
        </authorList>
    </citation>
    <scope>NUCLEOTIDE SEQUENCE [LARGE SCALE GENOMIC DNA]</scope>
    <source>
        <strain evidence="8 9">DSM 100039</strain>
    </source>
</reference>
<dbReference type="PROSITE" id="PS50887">
    <property type="entry name" value="GGDEF"/>
    <property type="match status" value="1"/>
</dbReference>
<comment type="caution">
    <text evidence="8">The sequence shown here is derived from an EMBL/GenBank/DDBJ whole genome shotgun (WGS) entry which is preliminary data.</text>
</comment>
<dbReference type="GO" id="GO:0003824">
    <property type="term" value="F:catalytic activity"/>
    <property type="evidence" value="ECO:0007669"/>
    <property type="project" value="UniProtKB-ARBA"/>
</dbReference>
<evidence type="ECO:0000256" key="4">
    <source>
        <dbReference type="ARBA" id="ARBA00023136"/>
    </source>
</evidence>
<dbReference type="SMART" id="SM00052">
    <property type="entry name" value="EAL"/>
    <property type="match status" value="1"/>
</dbReference>
<evidence type="ECO:0000259" key="6">
    <source>
        <dbReference type="PROSITE" id="PS50883"/>
    </source>
</evidence>
<feature type="domain" description="CHASE" evidence="5">
    <location>
        <begin position="86"/>
        <end position="227"/>
    </location>
</feature>
<keyword evidence="4" id="KW-0472">Membrane</keyword>
<keyword evidence="2" id="KW-0812">Transmembrane</keyword>
<dbReference type="Gene3D" id="3.30.450.350">
    <property type="entry name" value="CHASE domain"/>
    <property type="match status" value="1"/>
</dbReference>
<evidence type="ECO:0000313" key="9">
    <source>
        <dbReference type="Proteomes" id="UP000556329"/>
    </source>
</evidence>
<dbReference type="InterPro" id="IPR042240">
    <property type="entry name" value="CHASE_sf"/>
</dbReference>
<dbReference type="Proteomes" id="UP000556329">
    <property type="component" value="Unassembled WGS sequence"/>
</dbReference>
<keyword evidence="3" id="KW-1133">Transmembrane helix</keyword>
<organism evidence="8 9">
    <name type="scientific">Mesorhizobium sangaii</name>
    <dbReference type="NCBI Taxonomy" id="505389"/>
    <lineage>
        <taxon>Bacteria</taxon>
        <taxon>Pseudomonadati</taxon>
        <taxon>Pseudomonadota</taxon>
        <taxon>Alphaproteobacteria</taxon>
        <taxon>Hyphomicrobiales</taxon>
        <taxon>Phyllobacteriaceae</taxon>
        <taxon>Mesorhizobium</taxon>
    </lineage>
</organism>
<dbReference type="NCBIfam" id="TIGR00254">
    <property type="entry name" value="GGDEF"/>
    <property type="match status" value="1"/>
</dbReference>
<dbReference type="InterPro" id="IPR052155">
    <property type="entry name" value="Biofilm_reg_signaling"/>
</dbReference>
<dbReference type="InterPro" id="IPR035965">
    <property type="entry name" value="PAS-like_dom_sf"/>
</dbReference>
<dbReference type="InterPro" id="IPR029787">
    <property type="entry name" value="Nucleotide_cyclase"/>
</dbReference>
<dbReference type="PROSITE" id="PS50839">
    <property type="entry name" value="CHASE"/>
    <property type="match status" value="1"/>
</dbReference>
<dbReference type="CDD" id="cd01949">
    <property type="entry name" value="GGDEF"/>
    <property type="match status" value="1"/>
</dbReference>
<dbReference type="SUPFAM" id="SSF55785">
    <property type="entry name" value="PYP-like sensor domain (PAS domain)"/>
    <property type="match status" value="1"/>
</dbReference>
<dbReference type="Gene3D" id="3.20.20.450">
    <property type="entry name" value="EAL domain"/>
    <property type="match status" value="1"/>
</dbReference>
<evidence type="ECO:0000256" key="1">
    <source>
        <dbReference type="ARBA" id="ARBA00004370"/>
    </source>
</evidence>
<dbReference type="GO" id="GO:0016020">
    <property type="term" value="C:membrane"/>
    <property type="evidence" value="ECO:0007669"/>
    <property type="project" value="UniProtKB-SubCell"/>
</dbReference>
<dbReference type="InterPro" id="IPR006189">
    <property type="entry name" value="CHASE_dom"/>
</dbReference>
<dbReference type="Gene3D" id="3.30.70.270">
    <property type="match status" value="1"/>
</dbReference>
<dbReference type="Pfam" id="PF08447">
    <property type="entry name" value="PAS_3"/>
    <property type="match status" value="1"/>
</dbReference>
<dbReference type="EMBL" id="JACHEF010000005">
    <property type="protein sequence ID" value="MBB6412401.1"/>
    <property type="molecule type" value="Genomic_DNA"/>
</dbReference>
<dbReference type="SUPFAM" id="SSF55073">
    <property type="entry name" value="Nucleotide cyclase"/>
    <property type="match status" value="1"/>
</dbReference>
<dbReference type="CDD" id="cd01948">
    <property type="entry name" value="EAL"/>
    <property type="match status" value="1"/>
</dbReference>
<name>A0A841PF16_9HYPH</name>
<dbReference type="PROSITE" id="PS50883">
    <property type="entry name" value="EAL"/>
    <property type="match status" value="1"/>
</dbReference>
<evidence type="ECO:0000259" key="7">
    <source>
        <dbReference type="PROSITE" id="PS50887"/>
    </source>
</evidence>
<dbReference type="Pfam" id="PF00563">
    <property type="entry name" value="EAL"/>
    <property type="match status" value="1"/>
</dbReference>
<dbReference type="InterPro" id="IPR000014">
    <property type="entry name" value="PAS"/>
</dbReference>
<proteinExistence type="predicted"/>
<evidence type="ECO:0000256" key="3">
    <source>
        <dbReference type="ARBA" id="ARBA00022989"/>
    </source>
</evidence>
<evidence type="ECO:0000313" key="8">
    <source>
        <dbReference type="EMBL" id="MBB6412401.1"/>
    </source>
</evidence>
<sequence length="848" mass="93719">MLMVCAVVADQQNRRVSDQLARADVLAKVNVIRAKLEGNVNGNLQLVQGLVSAIVTEPYMGQQRFASLAGNLFAQKSQLHNIAGAPDLVISLMYPMEGNEKAIGLDYRKNEEQRLAALRARDQRVLVFAGPVKLAQGGRGFIGRIPVFVPTAGGGDRFWGIVSAVVDVDRLYAASGLADPDLDIDVALTGKDALGGGGERFFGNATVVAGNPVAADVQLPSGSWEISAIPKGGWPAAPKNQWTLRALMALAGALVVVPILVAGRLFGERQRNYAELRRLSGRLELALEASGIGVWEHDLVTNELLWDERVNEIYGKPADGKPRGYSDWALAIHPEDIERAKQDFDSAAATKGPYFSQYRLLRPDGAVRHVRTRASFFQDIGGTPKLIGAEWDVTSDVLLNENLIRERQLSESKNAELKLAKARIEHVALHDSLTGLPNRRYLDEMLAETGQHDRMALLHLDLDRFKQINDTLGHAAGDAMLMHASRVITANAGSADFVARIGGDEFIVVSHGRDDDELAALADRIIEEMRQPVYYRGHQCRFGVSIGIAANSGVDAKQLLVNADLALYRAKGHGRNRYEFFNEELQSEIVRTKQIADEILGGLERDEFIAYYQPQFDAKTLEIVGVEALSRWKHPRRGILAPDAYLKVADELNVVALIDRIVLKDALENFERWSHSHLNIPRVSVNVSARRLEDKDLIKGLRELAIKEGTVSFELVESIFLDENDDLVTWNIEHIKELGIDIEIDDFGTGYASIVSLLKLRPRRLKIDRQLVTPITGSMAQRQLVSSIIEIGKSLSIEVVAEGVETMEHARILKELGCDILQGYFLGRPMEAKAFKTFAQSRKWLAVG</sequence>
<gene>
    <name evidence="8" type="ORF">HNQ71_005091</name>
</gene>
<dbReference type="Gene3D" id="2.10.70.100">
    <property type="match status" value="1"/>
</dbReference>
<evidence type="ECO:0000259" key="5">
    <source>
        <dbReference type="PROSITE" id="PS50839"/>
    </source>
</evidence>
<dbReference type="InterPro" id="IPR001633">
    <property type="entry name" value="EAL_dom"/>
</dbReference>
<dbReference type="SMART" id="SM01079">
    <property type="entry name" value="CHASE"/>
    <property type="match status" value="1"/>
</dbReference>
<evidence type="ECO:0000256" key="2">
    <source>
        <dbReference type="ARBA" id="ARBA00022692"/>
    </source>
</evidence>
<dbReference type="CDD" id="cd00130">
    <property type="entry name" value="PAS"/>
    <property type="match status" value="1"/>
</dbReference>
<dbReference type="InterPro" id="IPR000160">
    <property type="entry name" value="GGDEF_dom"/>
</dbReference>
<dbReference type="Gene3D" id="3.30.450.20">
    <property type="entry name" value="PAS domain"/>
    <property type="match status" value="1"/>
</dbReference>
<dbReference type="GO" id="GO:0007165">
    <property type="term" value="P:signal transduction"/>
    <property type="evidence" value="ECO:0007669"/>
    <property type="project" value="UniProtKB-ARBA"/>
</dbReference>
<dbReference type="SUPFAM" id="SSF141868">
    <property type="entry name" value="EAL domain-like"/>
    <property type="match status" value="1"/>
</dbReference>
<dbReference type="InterPro" id="IPR035919">
    <property type="entry name" value="EAL_sf"/>
</dbReference>
<dbReference type="InterPro" id="IPR013655">
    <property type="entry name" value="PAS_fold_3"/>
</dbReference>
<accession>A0A841PF16</accession>
<protein>
    <submittedName>
        <fullName evidence="8">Diguanylate cyclase (GGDEF)-like protein</fullName>
    </submittedName>
</protein>
<dbReference type="SMART" id="SM00267">
    <property type="entry name" value="GGDEF"/>
    <property type="match status" value="1"/>
</dbReference>
<feature type="domain" description="GGDEF" evidence="7">
    <location>
        <begin position="453"/>
        <end position="583"/>
    </location>
</feature>
<dbReference type="PANTHER" id="PTHR44757">
    <property type="entry name" value="DIGUANYLATE CYCLASE DGCP"/>
    <property type="match status" value="1"/>
</dbReference>
<dbReference type="AlphaFoldDB" id="A0A841PF16"/>
<dbReference type="Pfam" id="PF00990">
    <property type="entry name" value="GGDEF"/>
    <property type="match status" value="1"/>
</dbReference>
<feature type="domain" description="EAL" evidence="6">
    <location>
        <begin position="592"/>
        <end position="843"/>
    </location>
</feature>
<dbReference type="Pfam" id="PF03924">
    <property type="entry name" value="CHASE"/>
    <property type="match status" value="1"/>
</dbReference>
<dbReference type="InterPro" id="IPR043128">
    <property type="entry name" value="Rev_trsase/Diguanyl_cyclase"/>
</dbReference>
<comment type="subcellular location">
    <subcellularLocation>
        <location evidence="1">Membrane</location>
    </subcellularLocation>
</comment>